<feature type="transmembrane region" description="Helical" evidence="5">
    <location>
        <begin position="20"/>
        <end position="38"/>
    </location>
</feature>
<dbReference type="Pfam" id="PF07291">
    <property type="entry name" value="MauE"/>
    <property type="match status" value="1"/>
</dbReference>
<evidence type="ECO:0000256" key="4">
    <source>
        <dbReference type="ARBA" id="ARBA00023136"/>
    </source>
</evidence>
<gene>
    <name evidence="7" type="ORF">PLANPX_3894</name>
</gene>
<dbReference type="KEGG" id="lpav:PLANPX_3894"/>
<feature type="domain" description="Methylamine utilisation protein MauE" evidence="6">
    <location>
        <begin position="18"/>
        <end position="135"/>
    </location>
</feature>
<feature type="transmembrane region" description="Helical" evidence="5">
    <location>
        <begin position="80"/>
        <end position="97"/>
    </location>
</feature>
<proteinExistence type="predicted"/>
<organism evidence="7 8">
    <name type="scientific">Lacipirellula parvula</name>
    <dbReference type="NCBI Taxonomy" id="2650471"/>
    <lineage>
        <taxon>Bacteria</taxon>
        <taxon>Pseudomonadati</taxon>
        <taxon>Planctomycetota</taxon>
        <taxon>Planctomycetia</taxon>
        <taxon>Pirellulales</taxon>
        <taxon>Lacipirellulaceae</taxon>
        <taxon>Lacipirellula</taxon>
    </lineage>
</organism>
<evidence type="ECO:0000256" key="1">
    <source>
        <dbReference type="ARBA" id="ARBA00004141"/>
    </source>
</evidence>
<evidence type="ECO:0000256" key="5">
    <source>
        <dbReference type="SAM" id="Phobius"/>
    </source>
</evidence>
<protein>
    <recommendedName>
        <fullName evidence="6">Methylamine utilisation protein MauE domain-containing protein</fullName>
    </recommendedName>
</protein>
<sequence length="323" mass="34738">MPKVDATNDDPPLQRRSVFFVRLLLTGLLLTTAALKVLSPAESAAMAIAYNIPPFLTAMVVQAELALAALLLFGCRPRQTLFAAAVMFALFGAFSSYRGWAGYESCGCFGSFQVNPWITAALDGAMFLLAAWGAWKSPVDQHHELKRFYYAGGLYAVAGLWAAAGMISSASSSHEDATIGDTSGLVVLEPGTWIGKPFPLMSHLSPVVPLHEGRWTILIHHHDCPRCQEAVPQYERLAEAGNDRRIALVETPPYGEIALSEQGALRTRLSEDHEWFVQTPVEIQIDAGVVVGASLDLPAIAAEPLLVSQRGSGSESSSSLSTD</sequence>
<feature type="transmembrane region" description="Helical" evidence="5">
    <location>
        <begin position="147"/>
        <end position="167"/>
    </location>
</feature>
<dbReference type="RefSeq" id="WP_338034235.1">
    <property type="nucleotide sequence ID" value="NZ_AP021861.1"/>
</dbReference>
<keyword evidence="8" id="KW-1185">Reference proteome</keyword>
<evidence type="ECO:0000313" key="7">
    <source>
        <dbReference type="EMBL" id="BBO34282.1"/>
    </source>
</evidence>
<evidence type="ECO:0000259" key="6">
    <source>
        <dbReference type="Pfam" id="PF07291"/>
    </source>
</evidence>
<accession>A0A5K7XE39</accession>
<feature type="transmembrane region" description="Helical" evidence="5">
    <location>
        <begin position="50"/>
        <end position="73"/>
    </location>
</feature>
<keyword evidence="3 5" id="KW-1133">Transmembrane helix</keyword>
<reference evidence="8" key="1">
    <citation type="submission" date="2019-10" db="EMBL/GenBank/DDBJ databases">
        <title>Lacipirellula parvula gen. nov., sp. nov., representing a lineage of planctomycetes widespread in freshwater anoxic habitats, and description of the family Lacipirellulaceae.</title>
        <authorList>
            <person name="Dedysh S.N."/>
            <person name="Kulichevskaya I.S."/>
            <person name="Beletsky A.V."/>
            <person name="Rakitin A.L."/>
            <person name="Mardanov A.V."/>
            <person name="Ivanova A.A."/>
            <person name="Saltykova V.X."/>
            <person name="Rijpstra W.I.C."/>
            <person name="Sinninghe Damste J.S."/>
            <person name="Ravin N.V."/>
        </authorList>
    </citation>
    <scope>NUCLEOTIDE SEQUENCE [LARGE SCALE GENOMIC DNA]</scope>
    <source>
        <strain evidence="8">PX69</strain>
    </source>
</reference>
<dbReference type="AlphaFoldDB" id="A0A5K7XE39"/>
<dbReference type="Proteomes" id="UP000326837">
    <property type="component" value="Chromosome"/>
</dbReference>
<name>A0A5K7XE39_9BACT</name>
<dbReference type="GO" id="GO:0016020">
    <property type="term" value="C:membrane"/>
    <property type="evidence" value="ECO:0007669"/>
    <property type="project" value="UniProtKB-SubCell"/>
</dbReference>
<dbReference type="EMBL" id="AP021861">
    <property type="protein sequence ID" value="BBO34282.1"/>
    <property type="molecule type" value="Genomic_DNA"/>
</dbReference>
<dbReference type="GO" id="GO:0030416">
    <property type="term" value="P:methylamine metabolic process"/>
    <property type="evidence" value="ECO:0007669"/>
    <property type="project" value="InterPro"/>
</dbReference>
<keyword evidence="4 5" id="KW-0472">Membrane</keyword>
<dbReference type="InterPro" id="IPR009908">
    <property type="entry name" value="Methylamine_util_MauE"/>
</dbReference>
<evidence type="ECO:0000313" key="8">
    <source>
        <dbReference type="Proteomes" id="UP000326837"/>
    </source>
</evidence>
<evidence type="ECO:0000256" key="2">
    <source>
        <dbReference type="ARBA" id="ARBA00022692"/>
    </source>
</evidence>
<keyword evidence="2 5" id="KW-0812">Transmembrane</keyword>
<feature type="transmembrane region" description="Helical" evidence="5">
    <location>
        <begin position="117"/>
        <end position="135"/>
    </location>
</feature>
<evidence type="ECO:0000256" key="3">
    <source>
        <dbReference type="ARBA" id="ARBA00022989"/>
    </source>
</evidence>
<comment type="subcellular location">
    <subcellularLocation>
        <location evidence="1">Membrane</location>
        <topology evidence="1">Multi-pass membrane protein</topology>
    </subcellularLocation>
</comment>